<keyword evidence="9" id="KW-1185">Reference proteome</keyword>
<comment type="subcellular location">
    <subcellularLocation>
        <location evidence="2">Cytoplasm</location>
    </subcellularLocation>
    <subcellularLocation>
        <location evidence="1">Peroxisome</location>
    </subcellularLocation>
</comment>
<feature type="domain" description="PEX18/PEX21 C-terminal" evidence="7">
    <location>
        <begin position="207"/>
        <end position="274"/>
    </location>
</feature>
<evidence type="ECO:0000256" key="5">
    <source>
        <dbReference type="ARBA" id="ARBA00023140"/>
    </source>
</evidence>
<protein>
    <submittedName>
        <fullName evidence="8">WGS project CCBQ000000000 data, contig 00046</fullName>
    </submittedName>
</protein>
<evidence type="ECO:0000256" key="4">
    <source>
        <dbReference type="ARBA" id="ARBA00022843"/>
    </source>
</evidence>
<feature type="region of interest" description="Disordered" evidence="6">
    <location>
        <begin position="15"/>
        <end position="45"/>
    </location>
</feature>
<dbReference type="Gene3D" id="6.10.280.230">
    <property type="match status" value="1"/>
</dbReference>
<dbReference type="GO" id="GO:0005777">
    <property type="term" value="C:peroxisome"/>
    <property type="evidence" value="ECO:0007669"/>
    <property type="project" value="UniProtKB-SubCell"/>
</dbReference>
<gene>
    <name evidence="8" type="ORF">KLDO_g3027</name>
</gene>
<evidence type="ECO:0000256" key="1">
    <source>
        <dbReference type="ARBA" id="ARBA00004275"/>
    </source>
</evidence>
<keyword evidence="3" id="KW-0963">Cytoplasm</keyword>
<sequence length="314" mass="34332">MSVCQSNPLNTLVSKSGYGFGQPNHQQSLGQHHSRNGRPGNSVLDQQFSQFSGAPAAFGHAPQLPVAAAAAKVAAAQAAAAQAGLSSSSRTSDMSSQGQVWIDQFANMQVRDRTEFSAEYKSMYSQYEARGAYSTGAPAMNVPRSQMLDRQRPVMMGHQLATHQAHAQTHAHTISTRLDEQFAELERQVHDEEQNQDEDYLKETSPLDDDQLQLKEAAQSIYTTLSDTTASNKSKFSNSKFLGLMRNISDGVITLKKNPDHDTYTELYSPSTGETFGEEYFPVQDSVLGDPLDSIGDLSNMSSSEAAAKVYHQQ</sequence>
<evidence type="ECO:0000259" key="7">
    <source>
        <dbReference type="Pfam" id="PF25098"/>
    </source>
</evidence>
<proteinExistence type="predicted"/>
<dbReference type="Proteomes" id="UP000031516">
    <property type="component" value="Unassembled WGS sequence"/>
</dbReference>
<comment type="caution">
    <text evidence="8">The sequence shown here is derived from an EMBL/GenBank/DDBJ whole genome shotgun (WGS) entry which is preliminary data.</text>
</comment>
<keyword evidence="4" id="KW-0832">Ubl conjugation</keyword>
<dbReference type="EMBL" id="CCBQ010000040">
    <property type="protein sequence ID" value="CDO94771.1"/>
    <property type="molecule type" value="Genomic_DNA"/>
</dbReference>
<keyword evidence="5" id="KW-0576">Peroxisome</keyword>
<accession>A0A0A8L6X6</accession>
<organism evidence="8 9">
    <name type="scientific">Kluyveromyces dobzhanskii CBS 2104</name>
    <dbReference type="NCBI Taxonomy" id="1427455"/>
    <lineage>
        <taxon>Eukaryota</taxon>
        <taxon>Fungi</taxon>
        <taxon>Dikarya</taxon>
        <taxon>Ascomycota</taxon>
        <taxon>Saccharomycotina</taxon>
        <taxon>Saccharomycetes</taxon>
        <taxon>Saccharomycetales</taxon>
        <taxon>Saccharomycetaceae</taxon>
        <taxon>Kluyveromyces</taxon>
    </lineage>
</organism>
<evidence type="ECO:0000313" key="9">
    <source>
        <dbReference type="Proteomes" id="UP000031516"/>
    </source>
</evidence>
<dbReference type="OrthoDB" id="4035272at2759"/>
<evidence type="ECO:0000256" key="2">
    <source>
        <dbReference type="ARBA" id="ARBA00004496"/>
    </source>
</evidence>
<evidence type="ECO:0000256" key="6">
    <source>
        <dbReference type="SAM" id="MobiDB-lite"/>
    </source>
</evidence>
<evidence type="ECO:0000313" key="8">
    <source>
        <dbReference type="EMBL" id="CDO94771.1"/>
    </source>
</evidence>
<dbReference type="InterPro" id="IPR056940">
    <property type="entry name" value="PEX18_PEX21_C"/>
</dbReference>
<reference evidence="8 9" key="1">
    <citation type="submission" date="2014-03" db="EMBL/GenBank/DDBJ databases">
        <title>The genome of Kluyveromyces dobzhanskii.</title>
        <authorList>
            <person name="Nystedt B."/>
            <person name="Astrom S."/>
        </authorList>
    </citation>
    <scope>NUCLEOTIDE SEQUENCE [LARGE SCALE GENOMIC DNA]</scope>
    <source>
        <strain evidence="8 9">CBS 2104</strain>
    </source>
</reference>
<name>A0A0A8L6X6_9SACH</name>
<dbReference type="AlphaFoldDB" id="A0A0A8L6X6"/>
<dbReference type="Pfam" id="PF25098">
    <property type="entry name" value="PEX18_PEX21_C"/>
    <property type="match status" value="1"/>
</dbReference>
<evidence type="ECO:0000256" key="3">
    <source>
        <dbReference type="ARBA" id="ARBA00022490"/>
    </source>
</evidence>